<comment type="caution">
    <text evidence="2">The sequence shown here is derived from an EMBL/GenBank/DDBJ whole genome shotgun (WGS) entry which is preliminary data.</text>
</comment>
<dbReference type="SUPFAM" id="SSF53474">
    <property type="entry name" value="alpha/beta-Hydrolases"/>
    <property type="match status" value="1"/>
</dbReference>
<dbReference type="Gene3D" id="3.40.50.1820">
    <property type="entry name" value="alpha/beta hydrolase"/>
    <property type="match status" value="1"/>
</dbReference>
<protein>
    <submittedName>
        <fullName evidence="2">Hydrolase/acyltransferase</fullName>
    </submittedName>
</protein>
<dbReference type="RefSeq" id="WP_058479463.1">
    <property type="nucleotide sequence ID" value="NZ_CAAAIQ010000027.1"/>
</dbReference>
<evidence type="ECO:0000313" key="2">
    <source>
        <dbReference type="EMBL" id="KTD82511.1"/>
    </source>
</evidence>
<evidence type="ECO:0000313" key="3">
    <source>
        <dbReference type="Proteomes" id="UP000054729"/>
    </source>
</evidence>
<keyword evidence="2" id="KW-0808">Transferase</keyword>
<dbReference type="InterPro" id="IPR050266">
    <property type="entry name" value="AB_hydrolase_sf"/>
</dbReference>
<dbReference type="GO" id="GO:0016746">
    <property type="term" value="F:acyltransferase activity"/>
    <property type="evidence" value="ECO:0007669"/>
    <property type="project" value="UniProtKB-KW"/>
</dbReference>
<feature type="domain" description="AB hydrolase-1" evidence="1">
    <location>
        <begin position="30"/>
        <end position="281"/>
    </location>
</feature>
<evidence type="ECO:0000259" key="1">
    <source>
        <dbReference type="Pfam" id="PF00561"/>
    </source>
</evidence>
<sequence length="298" mass="33902">MKNKYFLGVSPEGFHHIAYTEWGVKDPQAPTVLCIHGYSRNGRDFDHIANHLSSKGRHVLCPDIVGRGDSSWFHNPSNYNFTQYTQDMACMISRSESQNIDLIGTSMGGIIGMMLASLPNSPIRRLVLNDVGPQIPIHGLKRLSKYIGKDPEFKSLEEAKQLFKINYSGFGITKESDWDDFTLHTVEQKGPNRFVSKMDPAVKNPKSTLHLIADFLHHPHKTLEGILYDIDLWYLWKQLKCPVLVVHGVYSDILTPEIIKQMQRTHNNISVLSIDDAGHAPALIDKSQHEYIERWLNS</sequence>
<accession>A0A0W1AMF5</accession>
<dbReference type="Pfam" id="PF00561">
    <property type="entry name" value="Abhydrolase_1"/>
    <property type="match status" value="1"/>
</dbReference>
<keyword evidence="2" id="KW-0378">Hydrolase</keyword>
<dbReference type="InterPro" id="IPR000073">
    <property type="entry name" value="AB_hydrolase_1"/>
</dbReference>
<dbReference type="GO" id="GO:0046464">
    <property type="term" value="P:acylglycerol catabolic process"/>
    <property type="evidence" value="ECO:0007669"/>
    <property type="project" value="TreeGrafter"/>
</dbReference>
<name>A0A0W1AMF5_9GAMM</name>
<dbReference type="InterPro" id="IPR029058">
    <property type="entry name" value="AB_hydrolase_fold"/>
</dbReference>
<dbReference type="OrthoDB" id="9791366at2"/>
<keyword evidence="2" id="KW-0012">Acyltransferase</keyword>
<keyword evidence="3" id="KW-1185">Reference proteome</keyword>
<proteinExistence type="predicted"/>
<dbReference type="AlphaFoldDB" id="A0A0W1AMF5"/>
<dbReference type="Proteomes" id="UP000054729">
    <property type="component" value="Unassembled WGS sequence"/>
</dbReference>
<dbReference type="PATRIC" id="fig|66969.6.peg.675"/>
<dbReference type="GO" id="GO:0016020">
    <property type="term" value="C:membrane"/>
    <property type="evidence" value="ECO:0007669"/>
    <property type="project" value="TreeGrafter"/>
</dbReference>
<dbReference type="PANTHER" id="PTHR43798:SF33">
    <property type="entry name" value="HYDROLASE, PUTATIVE (AFU_ORTHOLOGUE AFUA_2G14860)-RELATED"/>
    <property type="match status" value="1"/>
</dbReference>
<dbReference type="GO" id="GO:0047372">
    <property type="term" value="F:monoacylglycerol lipase activity"/>
    <property type="evidence" value="ECO:0007669"/>
    <property type="project" value="TreeGrafter"/>
</dbReference>
<dbReference type="STRING" id="66969.Lwal_0628"/>
<dbReference type="PANTHER" id="PTHR43798">
    <property type="entry name" value="MONOACYLGLYCEROL LIPASE"/>
    <property type="match status" value="1"/>
</dbReference>
<gene>
    <name evidence="2" type="ORF">Lwal_0628</name>
</gene>
<reference evidence="2 3" key="1">
    <citation type="submission" date="2015-11" db="EMBL/GenBank/DDBJ databases">
        <title>Genomic analysis of 38 Legionella species identifies large and diverse effector repertoires.</title>
        <authorList>
            <person name="Burstein D."/>
            <person name="Amaro F."/>
            <person name="Zusman T."/>
            <person name="Lifshitz Z."/>
            <person name="Cohen O."/>
            <person name="Gilbert J.A."/>
            <person name="Pupko T."/>
            <person name="Shuman H.A."/>
            <person name="Segal G."/>
        </authorList>
    </citation>
    <scope>NUCLEOTIDE SEQUENCE [LARGE SCALE GENOMIC DNA]</scope>
    <source>
        <strain evidence="2 3">ATCC 51914</strain>
    </source>
</reference>
<dbReference type="EMBL" id="LNZB01000011">
    <property type="protein sequence ID" value="KTD82511.1"/>
    <property type="molecule type" value="Genomic_DNA"/>
</dbReference>
<organism evidence="2 3">
    <name type="scientific">Legionella waltersii</name>
    <dbReference type="NCBI Taxonomy" id="66969"/>
    <lineage>
        <taxon>Bacteria</taxon>
        <taxon>Pseudomonadati</taxon>
        <taxon>Pseudomonadota</taxon>
        <taxon>Gammaproteobacteria</taxon>
        <taxon>Legionellales</taxon>
        <taxon>Legionellaceae</taxon>
        <taxon>Legionella</taxon>
    </lineage>
</organism>